<evidence type="ECO:0000313" key="3">
    <source>
        <dbReference type="Proteomes" id="UP000003340"/>
    </source>
</evidence>
<reference evidence="2 3" key="2">
    <citation type="submission" date="2009-02" db="EMBL/GenBank/DDBJ databases">
        <title>Draft genome sequence of Clostridium methylpentosum (DSM 5476).</title>
        <authorList>
            <person name="Sudarsanam P."/>
            <person name="Ley R."/>
            <person name="Guruge J."/>
            <person name="Turnbaugh P.J."/>
            <person name="Mahowald M."/>
            <person name="Liep D."/>
            <person name="Gordon J."/>
        </authorList>
    </citation>
    <scope>NUCLEOTIDE SEQUENCE [LARGE SCALE GENOMIC DNA]</scope>
    <source>
        <strain evidence="2 3">DSM 5476</strain>
    </source>
</reference>
<evidence type="ECO:0000256" key="1">
    <source>
        <dbReference type="SAM" id="Coils"/>
    </source>
</evidence>
<evidence type="ECO:0008006" key="4">
    <source>
        <dbReference type="Google" id="ProtNLM"/>
    </source>
</evidence>
<comment type="caution">
    <text evidence="2">The sequence shown here is derived from an EMBL/GenBank/DDBJ whole genome shotgun (WGS) entry which is preliminary data.</text>
</comment>
<protein>
    <recommendedName>
        <fullName evidence="4">Flagellar export protein FliJ</fullName>
    </recommendedName>
</protein>
<keyword evidence="1" id="KW-0175">Coiled coil</keyword>
<gene>
    <name evidence="2" type="ORF">CLOSTMETH_02692</name>
</gene>
<keyword evidence="3" id="KW-1185">Reference proteome</keyword>
<sequence>MPRGKKKTFEEQLERIENEIKACERKLEKLKGERNGILQAKREAEISALYNAIQSSGISVDEVVDILTERQQVDREIA</sequence>
<dbReference type="EMBL" id="ACEC01000093">
    <property type="protein sequence ID" value="EEG29679.1"/>
    <property type="molecule type" value="Genomic_DNA"/>
</dbReference>
<reference evidence="2 3" key="1">
    <citation type="submission" date="2009-01" db="EMBL/GenBank/DDBJ databases">
        <authorList>
            <person name="Fulton L."/>
            <person name="Clifton S."/>
            <person name="Fulton B."/>
            <person name="Xu J."/>
            <person name="Minx P."/>
            <person name="Pepin K.H."/>
            <person name="Johnson M."/>
            <person name="Bhonagiri V."/>
            <person name="Nash W.E."/>
            <person name="Mardis E.R."/>
            <person name="Wilson R.K."/>
        </authorList>
    </citation>
    <scope>NUCLEOTIDE SEQUENCE [LARGE SCALE GENOMIC DNA]</scope>
    <source>
        <strain evidence="2 3">DSM 5476</strain>
    </source>
</reference>
<organism evidence="2 3">
    <name type="scientific">[Clostridium] methylpentosum DSM 5476</name>
    <dbReference type="NCBI Taxonomy" id="537013"/>
    <lineage>
        <taxon>Bacteria</taxon>
        <taxon>Bacillati</taxon>
        <taxon>Bacillota</taxon>
        <taxon>Clostridia</taxon>
        <taxon>Eubacteriales</taxon>
        <taxon>Oscillospiraceae</taxon>
        <taxon>Oscillospiraceae incertae sedis</taxon>
    </lineage>
</organism>
<evidence type="ECO:0000313" key="2">
    <source>
        <dbReference type="EMBL" id="EEG29679.1"/>
    </source>
</evidence>
<dbReference type="Proteomes" id="UP000003340">
    <property type="component" value="Unassembled WGS sequence"/>
</dbReference>
<dbReference type="AlphaFoldDB" id="C0EFQ0"/>
<accession>C0EFQ0</accession>
<dbReference type="HOGENOM" id="CLU_197376_0_0_9"/>
<name>C0EFQ0_9FIRM</name>
<feature type="coiled-coil region" evidence="1">
    <location>
        <begin position="6"/>
        <end position="40"/>
    </location>
</feature>
<proteinExistence type="predicted"/>